<dbReference type="GO" id="GO:0005886">
    <property type="term" value="C:plasma membrane"/>
    <property type="evidence" value="ECO:0007669"/>
    <property type="project" value="UniProtKB-SubCell"/>
</dbReference>
<dbReference type="PANTHER" id="PTHR30460">
    <property type="entry name" value="MODERATE CONDUCTANCE MECHANOSENSITIVE CHANNEL YBIO"/>
    <property type="match status" value="1"/>
</dbReference>
<dbReference type="FunFam" id="2.30.30.60:FF:000001">
    <property type="entry name" value="MscS Mechanosensitive ion channel"/>
    <property type="match status" value="1"/>
</dbReference>
<dbReference type="Gene3D" id="1.10.287.1260">
    <property type="match status" value="1"/>
</dbReference>
<dbReference type="Pfam" id="PF21088">
    <property type="entry name" value="MS_channel_1st"/>
    <property type="match status" value="1"/>
</dbReference>
<dbReference type="SUPFAM" id="SSF82689">
    <property type="entry name" value="Mechanosensitive channel protein MscS (YggB), C-terminal domain"/>
    <property type="match status" value="1"/>
</dbReference>
<evidence type="ECO:0000259" key="9">
    <source>
        <dbReference type="Pfam" id="PF21082"/>
    </source>
</evidence>
<dbReference type="Proteomes" id="UP000199004">
    <property type="component" value="Unassembled WGS sequence"/>
</dbReference>
<dbReference type="InterPro" id="IPR049278">
    <property type="entry name" value="MS_channel_C"/>
</dbReference>
<feature type="domain" description="Mechanosensitive ion channel MscS C-terminal" evidence="9">
    <location>
        <begin position="231"/>
        <end position="318"/>
    </location>
</feature>
<comment type="subcellular location">
    <subcellularLocation>
        <location evidence="1">Cell membrane</location>
        <topology evidence="1">Multi-pass membrane protein</topology>
    </subcellularLocation>
</comment>
<evidence type="ECO:0000256" key="3">
    <source>
        <dbReference type="ARBA" id="ARBA00022475"/>
    </source>
</evidence>
<sequence length="344" mass="37457">MHERMFALETTDPCAAGEQICDAAFGLTGSTTAADIADVLIGTPLAIIGLLLLGLVLRWVLHRLVDRVVRRAEAGVLPDKVGRFSMVRRGASHAAASDPVTSTRRVQRAKTIGSLLKSIITGVLVAMFGTMILSELGVNIAPIIASAGILGLALGFGAQSLVKDFLSGIFMILEDQYGVGDVIDIGEADGTVEAVSLRVTRLRDVNGTVWYVPNGEIVRVGNMSQNWARTVLDISVGYGEDLARVRRVLQEVAHDLWEDEDYKQLVIEEPEVWGVEQLGPEGVLVRVTLKTAPLEQWAVAREMRQRIKARFDHEGIEIPLPQRVIWNRAEPAAPADDAVEGDRQ</sequence>
<comment type="similarity">
    <text evidence="2">Belongs to the MscS (TC 1.A.23) family.</text>
</comment>
<evidence type="ECO:0000256" key="4">
    <source>
        <dbReference type="ARBA" id="ARBA00022692"/>
    </source>
</evidence>
<gene>
    <name evidence="11" type="ORF">SAMN05192576_0229</name>
</gene>
<reference evidence="11 12" key="1">
    <citation type="submission" date="2016-10" db="EMBL/GenBank/DDBJ databases">
        <authorList>
            <person name="de Groot N.N."/>
        </authorList>
    </citation>
    <scope>NUCLEOTIDE SEQUENCE [LARGE SCALE GENOMIC DNA]</scope>
    <source>
        <strain evidence="11 12">CGMCC 1.11147</strain>
    </source>
</reference>
<dbReference type="InterPro" id="IPR010920">
    <property type="entry name" value="LSM_dom_sf"/>
</dbReference>
<evidence type="ECO:0000256" key="6">
    <source>
        <dbReference type="ARBA" id="ARBA00023136"/>
    </source>
</evidence>
<dbReference type="STRING" id="1005944.SAMN05192576_0229"/>
<dbReference type="InterPro" id="IPR011066">
    <property type="entry name" value="MscS_channel_C_sf"/>
</dbReference>
<dbReference type="Pfam" id="PF21082">
    <property type="entry name" value="MS_channel_3rd"/>
    <property type="match status" value="1"/>
</dbReference>
<feature type="transmembrane region" description="Helical" evidence="7">
    <location>
        <begin position="140"/>
        <end position="162"/>
    </location>
</feature>
<keyword evidence="12" id="KW-1185">Reference proteome</keyword>
<dbReference type="SUPFAM" id="SSF82861">
    <property type="entry name" value="Mechanosensitive channel protein MscS (YggB), transmembrane region"/>
    <property type="match status" value="1"/>
</dbReference>
<keyword evidence="3" id="KW-1003">Cell membrane</keyword>
<dbReference type="AlphaFoldDB" id="A0A1H0LEZ7"/>
<dbReference type="InterPro" id="IPR011014">
    <property type="entry name" value="MscS_channel_TM-2"/>
</dbReference>
<organism evidence="11 12">
    <name type="scientific">Nocardioides szechwanensis</name>
    <dbReference type="NCBI Taxonomy" id="1005944"/>
    <lineage>
        <taxon>Bacteria</taxon>
        <taxon>Bacillati</taxon>
        <taxon>Actinomycetota</taxon>
        <taxon>Actinomycetes</taxon>
        <taxon>Propionibacteriales</taxon>
        <taxon>Nocardioidaceae</taxon>
        <taxon>Nocardioides</taxon>
    </lineage>
</organism>
<evidence type="ECO:0000313" key="12">
    <source>
        <dbReference type="Proteomes" id="UP000199004"/>
    </source>
</evidence>
<keyword evidence="5 7" id="KW-1133">Transmembrane helix</keyword>
<dbReference type="InterPro" id="IPR045276">
    <property type="entry name" value="YbiO_bact"/>
</dbReference>
<dbReference type="Gene3D" id="2.30.30.60">
    <property type="match status" value="1"/>
</dbReference>
<proteinExistence type="inferred from homology"/>
<evidence type="ECO:0000256" key="5">
    <source>
        <dbReference type="ARBA" id="ARBA00022989"/>
    </source>
</evidence>
<evidence type="ECO:0000256" key="2">
    <source>
        <dbReference type="ARBA" id="ARBA00008017"/>
    </source>
</evidence>
<feature type="transmembrane region" description="Helical" evidence="7">
    <location>
        <begin position="39"/>
        <end position="61"/>
    </location>
</feature>
<feature type="domain" description="Mechanosensitive ion channel transmembrane helices 2/3" evidence="10">
    <location>
        <begin position="123"/>
        <end position="159"/>
    </location>
</feature>
<keyword evidence="6 7" id="KW-0472">Membrane</keyword>
<dbReference type="GO" id="GO:0008381">
    <property type="term" value="F:mechanosensitive monoatomic ion channel activity"/>
    <property type="evidence" value="ECO:0007669"/>
    <property type="project" value="InterPro"/>
</dbReference>
<evidence type="ECO:0000259" key="10">
    <source>
        <dbReference type="Pfam" id="PF21088"/>
    </source>
</evidence>
<dbReference type="InterPro" id="IPR049142">
    <property type="entry name" value="MS_channel_1st"/>
</dbReference>
<evidence type="ECO:0000259" key="8">
    <source>
        <dbReference type="Pfam" id="PF00924"/>
    </source>
</evidence>
<protein>
    <submittedName>
        <fullName evidence="11">Small conductance mechanosensitive channel</fullName>
    </submittedName>
</protein>
<evidence type="ECO:0000313" key="11">
    <source>
        <dbReference type="EMBL" id="SDO66749.1"/>
    </source>
</evidence>
<dbReference type="EMBL" id="FNIC01000012">
    <property type="protein sequence ID" value="SDO66749.1"/>
    <property type="molecule type" value="Genomic_DNA"/>
</dbReference>
<dbReference type="SUPFAM" id="SSF50182">
    <property type="entry name" value="Sm-like ribonucleoproteins"/>
    <property type="match status" value="1"/>
</dbReference>
<dbReference type="PANTHER" id="PTHR30460:SF0">
    <property type="entry name" value="MODERATE CONDUCTANCE MECHANOSENSITIVE CHANNEL YBIO"/>
    <property type="match status" value="1"/>
</dbReference>
<feature type="domain" description="Mechanosensitive ion channel MscS" evidence="8">
    <location>
        <begin position="161"/>
        <end position="224"/>
    </location>
</feature>
<name>A0A1H0LEZ7_9ACTN</name>
<dbReference type="InterPro" id="IPR006685">
    <property type="entry name" value="MscS_channel_2nd"/>
</dbReference>
<dbReference type="InterPro" id="IPR023408">
    <property type="entry name" value="MscS_beta-dom_sf"/>
</dbReference>
<accession>A0A1H0LEZ7</accession>
<feature type="transmembrane region" description="Helical" evidence="7">
    <location>
        <begin position="114"/>
        <end position="134"/>
    </location>
</feature>
<dbReference type="Gene3D" id="3.30.70.100">
    <property type="match status" value="1"/>
</dbReference>
<keyword evidence="4 7" id="KW-0812">Transmembrane</keyword>
<evidence type="ECO:0000256" key="1">
    <source>
        <dbReference type="ARBA" id="ARBA00004651"/>
    </source>
</evidence>
<evidence type="ECO:0000256" key="7">
    <source>
        <dbReference type="SAM" id="Phobius"/>
    </source>
</evidence>
<dbReference type="Pfam" id="PF00924">
    <property type="entry name" value="MS_channel_2nd"/>
    <property type="match status" value="1"/>
</dbReference>